<reference evidence="1 2" key="1">
    <citation type="journal article" date="2018" name="Gigascience">
        <title>Genomes of trombidid mites reveal novel predicted allergens and laterally-transferred genes associated with secondary metabolism.</title>
        <authorList>
            <person name="Dong X."/>
            <person name="Chaisiri K."/>
            <person name="Xia D."/>
            <person name="Armstrong S.D."/>
            <person name="Fang Y."/>
            <person name="Donnelly M.J."/>
            <person name="Kadowaki T."/>
            <person name="McGarry J.W."/>
            <person name="Darby A.C."/>
            <person name="Makepeace B.L."/>
        </authorList>
    </citation>
    <scope>NUCLEOTIDE SEQUENCE [LARGE SCALE GENOMIC DNA]</scope>
    <source>
        <strain evidence="1">UoL-UT</strain>
    </source>
</reference>
<gene>
    <name evidence="1" type="ORF">B4U80_03668</name>
</gene>
<accession>A0A443RWL7</accession>
<dbReference type="AlphaFoldDB" id="A0A443RWL7"/>
<keyword evidence="2" id="KW-1185">Reference proteome</keyword>
<evidence type="ECO:0000313" key="1">
    <source>
        <dbReference type="EMBL" id="RWS19777.1"/>
    </source>
</evidence>
<comment type="caution">
    <text evidence="1">The sequence shown here is derived from an EMBL/GenBank/DDBJ whole genome shotgun (WGS) entry which is preliminary data.</text>
</comment>
<protein>
    <submittedName>
        <fullName evidence="1">Uncharacterized protein</fullName>
    </submittedName>
</protein>
<dbReference type="Pfam" id="PF16062">
    <property type="entry name" value="MavL-like"/>
    <property type="match status" value="1"/>
</dbReference>
<dbReference type="STRING" id="299467.A0A443RWL7"/>
<proteinExistence type="predicted"/>
<organism evidence="1 2">
    <name type="scientific">Leptotrombidium deliense</name>
    <dbReference type="NCBI Taxonomy" id="299467"/>
    <lineage>
        <taxon>Eukaryota</taxon>
        <taxon>Metazoa</taxon>
        <taxon>Ecdysozoa</taxon>
        <taxon>Arthropoda</taxon>
        <taxon>Chelicerata</taxon>
        <taxon>Arachnida</taxon>
        <taxon>Acari</taxon>
        <taxon>Acariformes</taxon>
        <taxon>Trombidiformes</taxon>
        <taxon>Prostigmata</taxon>
        <taxon>Anystina</taxon>
        <taxon>Parasitengona</taxon>
        <taxon>Trombiculoidea</taxon>
        <taxon>Trombiculidae</taxon>
        <taxon>Leptotrombidium</taxon>
    </lineage>
</organism>
<dbReference type="EMBL" id="NCKV01022780">
    <property type="protein sequence ID" value="RWS19777.1"/>
    <property type="molecule type" value="Genomic_DNA"/>
</dbReference>
<dbReference type="Proteomes" id="UP000288716">
    <property type="component" value="Unassembled WGS sequence"/>
</dbReference>
<dbReference type="OrthoDB" id="6357136at2759"/>
<name>A0A443RWL7_9ACAR</name>
<dbReference type="InterPro" id="IPR032063">
    <property type="entry name" value="MavL-like"/>
</dbReference>
<evidence type="ECO:0000313" key="2">
    <source>
        <dbReference type="Proteomes" id="UP000288716"/>
    </source>
</evidence>
<sequence length="136" mass="15270">MKSDDFIKRIILKSTLSFLGVYDLTVLRDGRQPNGEECLKVGTDSEASIHLSDYLSYDEMQISALIGVSKPTYFINSAIKQLNIPGTFQEKGIGVVLVSARMMKEDKKEYQHRIISSTHSTTEKGYGKKAVEKFSK</sequence>
<dbReference type="VEuPathDB" id="VectorBase:LDEU012263"/>